<dbReference type="STRING" id="147828.A0A4S2LDX6"/>
<accession>A0A4S2LDX6</accession>
<proteinExistence type="predicted"/>
<dbReference type="EMBL" id="SJOL01009256">
    <property type="protein sequence ID" value="TGZ58528.1"/>
    <property type="molecule type" value="Genomic_DNA"/>
</dbReference>
<keyword evidence="2" id="KW-1185">Reference proteome</keyword>
<organism evidence="1 2">
    <name type="scientific">Opisthorchis felineus</name>
    <dbReference type="NCBI Taxonomy" id="147828"/>
    <lineage>
        <taxon>Eukaryota</taxon>
        <taxon>Metazoa</taxon>
        <taxon>Spiralia</taxon>
        <taxon>Lophotrochozoa</taxon>
        <taxon>Platyhelminthes</taxon>
        <taxon>Trematoda</taxon>
        <taxon>Digenea</taxon>
        <taxon>Opisthorchiida</taxon>
        <taxon>Opisthorchiata</taxon>
        <taxon>Opisthorchiidae</taxon>
        <taxon>Opisthorchis</taxon>
    </lineage>
</organism>
<dbReference type="Proteomes" id="UP000308267">
    <property type="component" value="Unassembled WGS sequence"/>
</dbReference>
<gene>
    <name evidence="1" type="ORF">CRM22_009593</name>
</gene>
<comment type="caution">
    <text evidence="1">The sequence shown here is derived from an EMBL/GenBank/DDBJ whole genome shotgun (WGS) entry which is preliminary data.</text>
</comment>
<reference evidence="1 2" key="1">
    <citation type="journal article" date="2019" name="BMC Genomics">
        <title>New insights from Opisthorchis felineus genome: update on genomics of the epidemiologically important liver flukes.</title>
        <authorList>
            <person name="Ershov N.I."/>
            <person name="Mordvinov V.A."/>
            <person name="Prokhortchouk E.B."/>
            <person name="Pakharukova M.Y."/>
            <person name="Gunbin K.V."/>
            <person name="Ustyantsev K."/>
            <person name="Genaev M.A."/>
            <person name="Blinov A.G."/>
            <person name="Mazur A."/>
            <person name="Boulygina E."/>
            <person name="Tsygankova S."/>
            <person name="Khrameeva E."/>
            <person name="Chekanov N."/>
            <person name="Fan G."/>
            <person name="Xiao A."/>
            <person name="Zhang H."/>
            <person name="Xu X."/>
            <person name="Yang H."/>
            <person name="Solovyev V."/>
            <person name="Lee S.M."/>
            <person name="Liu X."/>
            <person name="Afonnikov D.A."/>
            <person name="Skryabin K.G."/>
        </authorList>
    </citation>
    <scope>NUCLEOTIDE SEQUENCE [LARGE SCALE GENOMIC DNA]</scope>
    <source>
        <strain evidence="1">AK-0245</strain>
        <tissue evidence="1">Whole organism</tissue>
    </source>
</reference>
<name>A0A4S2LDX6_OPIFE</name>
<sequence>MPSTLCYIKTTDISPTMVVGAEFPKESVLYCGNERKGGKPFTAKSGLSDCCPVPSDDYCLKLYAVEAVHGKHLSKSSSMQHMNGSGLSSLSTQPSLHCSFTTSPAMGVVTTVSGMGSSGTGLSARPASPRLTTCVLSSQKYPFAATSPGVTRCPQATVAPMPQAQQCPPITTEAEAY</sequence>
<dbReference type="OrthoDB" id="10548876at2759"/>
<evidence type="ECO:0000313" key="1">
    <source>
        <dbReference type="EMBL" id="TGZ58528.1"/>
    </source>
</evidence>
<dbReference type="AlphaFoldDB" id="A0A4S2LDX6"/>
<evidence type="ECO:0000313" key="2">
    <source>
        <dbReference type="Proteomes" id="UP000308267"/>
    </source>
</evidence>
<protein>
    <submittedName>
        <fullName evidence="1">Uncharacterized protein</fullName>
    </submittedName>
</protein>